<keyword evidence="4" id="KW-1185">Reference proteome</keyword>
<keyword evidence="2" id="KW-0812">Transmembrane</keyword>
<reference evidence="3" key="1">
    <citation type="journal article" date="2020" name="Stud. Mycol.">
        <title>101 Dothideomycetes genomes: a test case for predicting lifestyles and emergence of pathogens.</title>
        <authorList>
            <person name="Haridas S."/>
            <person name="Albert R."/>
            <person name="Binder M."/>
            <person name="Bloem J."/>
            <person name="Labutti K."/>
            <person name="Salamov A."/>
            <person name="Andreopoulos B."/>
            <person name="Baker S."/>
            <person name="Barry K."/>
            <person name="Bills G."/>
            <person name="Bluhm B."/>
            <person name="Cannon C."/>
            <person name="Castanera R."/>
            <person name="Culley D."/>
            <person name="Daum C."/>
            <person name="Ezra D."/>
            <person name="Gonzalez J."/>
            <person name="Henrissat B."/>
            <person name="Kuo A."/>
            <person name="Liang C."/>
            <person name="Lipzen A."/>
            <person name="Lutzoni F."/>
            <person name="Magnuson J."/>
            <person name="Mondo S."/>
            <person name="Nolan M."/>
            <person name="Ohm R."/>
            <person name="Pangilinan J."/>
            <person name="Park H.-J."/>
            <person name="Ramirez L."/>
            <person name="Alfaro M."/>
            <person name="Sun H."/>
            <person name="Tritt A."/>
            <person name="Yoshinaga Y."/>
            <person name="Zwiers L.-H."/>
            <person name="Turgeon B."/>
            <person name="Goodwin S."/>
            <person name="Spatafora J."/>
            <person name="Crous P."/>
            <person name="Grigoriev I."/>
        </authorList>
    </citation>
    <scope>NUCLEOTIDE SEQUENCE</scope>
    <source>
        <strain evidence="3">CBS 207.26</strain>
    </source>
</reference>
<feature type="transmembrane region" description="Helical" evidence="2">
    <location>
        <begin position="69"/>
        <end position="88"/>
    </location>
</feature>
<evidence type="ECO:0000256" key="2">
    <source>
        <dbReference type="SAM" id="Phobius"/>
    </source>
</evidence>
<dbReference type="EMBL" id="ML994621">
    <property type="protein sequence ID" value="KAF2189337.1"/>
    <property type="molecule type" value="Genomic_DNA"/>
</dbReference>
<keyword evidence="2" id="KW-0472">Membrane</keyword>
<evidence type="ECO:0000313" key="4">
    <source>
        <dbReference type="Proteomes" id="UP000800200"/>
    </source>
</evidence>
<keyword evidence="2" id="KW-1133">Transmembrane helix</keyword>
<evidence type="ECO:0000313" key="3">
    <source>
        <dbReference type="EMBL" id="KAF2189337.1"/>
    </source>
</evidence>
<name>A0A6A6EBG9_9PEZI</name>
<gene>
    <name evidence="3" type="ORF">K469DRAFT_748015</name>
</gene>
<organism evidence="3 4">
    <name type="scientific">Zopfia rhizophila CBS 207.26</name>
    <dbReference type="NCBI Taxonomy" id="1314779"/>
    <lineage>
        <taxon>Eukaryota</taxon>
        <taxon>Fungi</taxon>
        <taxon>Dikarya</taxon>
        <taxon>Ascomycota</taxon>
        <taxon>Pezizomycotina</taxon>
        <taxon>Dothideomycetes</taxon>
        <taxon>Dothideomycetes incertae sedis</taxon>
        <taxon>Zopfiaceae</taxon>
        <taxon>Zopfia</taxon>
    </lineage>
</organism>
<proteinExistence type="predicted"/>
<feature type="region of interest" description="Disordered" evidence="1">
    <location>
        <begin position="206"/>
        <end position="243"/>
    </location>
</feature>
<protein>
    <submittedName>
        <fullName evidence="3">Uncharacterized protein</fullName>
    </submittedName>
</protein>
<sequence>MFCRYEILHRWDETNVTLLSSSASKIFATVFATVLQVTVHEDLPDPEQVLITPIQSTERIIVSPRTARLLLAVTILLAICIPCVGFVAKKYRFPVNPNTLPGSLYLLTPSPLLELLKAIPHPEKIKLKEVHEAVDQMGLEACVDESADESAANAFSSAVAIVNESVTADSVAKTKKKVHSDIKPERGDHFVTNDGVSNAIDEEYQNTFSSSSTQDAQPESFESAQSNLPGISSTQEMDPDDETMDSKVEIWEAFLEERCGCRRCHHSSSCCLQ</sequence>
<accession>A0A6A6EBG9</accession>
<feature type="compositionally biased region" description="Polar residues" evidence="1">
    <location>
        <begin position="206"/>
        <end position="236"/>
    </location>
</feature>
<evidence type="ECO:0000256" key="1">
    <source>
        <dbReference type="SAM" id="MobiDB-lite"/>
    </source>
</evidence>
<dbReference type="Proteomes" id="UP000800200">
    <property type="component" value="Unassembled WGS sequence"/>
</dbReference>
<dbReference type="AlphaFoldDB" id="A0A6A6EBG9"/>